<evidence type="ECO:0000256" key="4">
    <source>
        <dbReference type="ARBA" id="ARBA00023136"/>
    </source>
</evidence>
<dbReference type="PROSITE" id="PS51485">
    <property type="entry name" value="PHYTOCYANIN"/>
    <property type="match status" value="1"/>
</dbReference>
<dbReference type="PANTHER" id="PTHR33021:SF234">
    <property type="entry name" value="EARLY NODULIN-LIKE PROTEIN 7"/>
    <property type="match status" value="1"/>
</dbReference>
<dbReference type="EMBL" id="CACSLK010030184">
    <property type="protein sequence ID" value="CAA0837279.1"/>
    <property type="molecule type" value="Genomic_DNA"/>
</dbReference>
<dbReference type="FunFam" id="2.60.40.420:FF:000010">
    <property type="entry name" value="Early nodulin-like protein 1"/>
    <property type="match status" value="1"/>
</dbReference>
<dbReference type="AlphaFoldDB" id="A0A9N7RMQ1"/>
<evidence type="ECO:0000256" key="8">
    <source>
        <dbReference type="ARBA" id="ARBA00035011"/>
    </source>
</evidence>
<keyword evidence="7" id="KW-0449">Lipoprotein</keyword>
<dbReference type="InterPro" id="IPR008972">
    <property type="entry name" value="Cupredoxin"/>
</dbReference>
<dbReference type="PANTHER" id="PTHR33021">
    <property type="entry name" value="BLUE COPPER PROTEIN"/>
    <property type="match status" value="1"/>
</dbReference>
<keyword evidence="2" id="KW-0336">GPI-anchor</keyword>
<evidence type="ECO:0000256" key="5">
    <source>
        <dbReference type="ARBA" id="ARBA00023157"/>
    </source>
</evidence>
<dbReference type="GO" id="GO:0009055">
    <property type="term" value="F:electron transfer activity"/>
    <property type="evidence" value="ECO:0007669"/>
    <property type="project" value="InterPro"/>
</dbReference>
<protein>
    <submittedName>
        <fullName evidence="11">Early nodulin-like protein 7</fullName>
    </submittedName>
</protein>
<keyword evidence="6" id="KW-0325">Glycoprotein</keyword>
<evidence type="ECO:0000256" key="2">
    <source>
        <dbReference type="ARBA" id="ARBA00022622"/>
    </source>
</evidence>
<comment type="subcellular location">
    <subcellularLocation>
        <location evidence="1">Cell membrane</location>
        <topology evidence="1">Lipid-anchor</topology>
        <topology evidence="1">GPI-anchor</topology>
    </subcellularLocation>
</comment>
<accession>A0A9N7RMQ1</accession>
<evidence type="ECO:0000256" key="3">
    <source>
        <dbReference type="ARBA" id="ARBA00022729"/>
    </source>
</evidence>
<dbReference type="Gene3D" id="2.60.40.420">
    <property type="entry name" value="Cupredoxins - blue copper proteins"/>
    <property type="match status" value="1"/>
</dbReference>
<keyword evidence="12" id="KW-1185">Reference proteome</keyword>
<evidence type="ECO:0000259" key="10">
    <source>
        <dbReference type="PROSITE" id="PS51485"/>
    </source>
</evidence>
<gene>
    <name evidence="11" type="ORF">SHERM_04266</name>
</gene>
<evidence type="ECO:0000313" key="11">
    <source>
        <dbReference type="EMBL" id="CAA0837279.1"/>
    </source>
</evidence>
<keyword evidence="3 9" id="KW-0732">Signal</keyword>
<dbReference type="GO" id="GO:0098552">
    <property type="term" value="C:side of membrane"/>
    <property type="evidence" value="ECO:0007669"/>
    <property type="project" value="UniProtKB-KW"/>
</dbReference>
<comment type="similarity">
    <text evidence="8">Belongs to the early nodulin-like (ENODL) family.</text>
</comment>
<dbReference type="SUPFAM" id="SSF49503">
    <property type="entry name" value="Cupredoxins"/>
    <property type="match status" value="1"/>
</dbReference>
<keyword evidence="5" id="KW-1015">Disulfide bond</keyword>
<organism evidence="11 12">
    <name type="scientific">Striga hermonthica</name>
    <name type="common">Purple witchweed</name>
    <name type="synonym">Buchnera hermonthica</name>
    <dbReference type="NCBI Taxonomy" id="68872"/>
    <lineage>
        <taxon>Eukaryota</taxon>
        <taxon>Viridiplantae</taxon>
        <taxon>Streptophyta</taxon>
        <taxon>Embryophyta</taxon>
        <taxon>Tracheophyta</taxon>
        <taxon>Spermatophyta</taxon>
        <taxon>Magnoliopsida</taxon>
        <taxon>eudicotyledons</taxon>
        <taxon>Gunneridae</taxon>
        <taxon>Pentapetalae</taxon>
        <taxon>asterids</taxon>
        <taxon>lamiids</taxon>
        <taxon>Lamiales</taxon>
        <taxon>Orobanchaceae</taxon>
        <taxon>Buchnereae</taxon>
        <taxon>Striga</taxon>
    </lineage>
</organism>
<dbReference type="Proteomes" id="UP001153555">
    <property type="component" value="Unassembled WGS sequence"/>
</dbReference>
<evidence type="ECO:0000256" key="7">
    <source>
        <dbReference type="ARBA" id="ARBA00023288"/>
    </source>
</evidence>
<evidence type="ECO:0000256" key="6">
    <source>
        <dbReference type="ARBA" id="ARBA00023180"/>
    </source>
</evidence>
<dbReference type="InterPro" id="IPR003245">
    <property type="entry name" value="Phytocyanin_dom"/>
</dbReference>
<dbReference type="OrthoDB" id="1933543at2759"/>
<dbReference type="InterPro" id="IPR039391">
    <property type="entry name" value="Phytocyanin-like"/>
</dbReference>
<sequence>MAKFVVSFFFSAFTLFAFFIASSVAEEFAVGGEDGWRQPAANEAEIYVRWAAALRFRVGDSLRFRYKNDTVVAVDKWGYYHCNSSHAAAVFKNGNTVIDLKQPGTVYFISADPNHCKNGQRVMVDVMDLNLAGGTRPEDESPAPSPNCSDFVDPQLMFCYVVFLVASINNM</sequence>
<evidence type="ECO:0000256" key="9">
    <source>
        <dbReference type="SAM" id="SignalP"/>
    </source>
</evidence>
<feature type="chain" id="PRO_5040346911" evidence="9">
    <location>
        <begin position="26"/>
        <end position="171"/>
    </location>
</feature>
<proteinExistence type="inferred from homology"/>
<evidence type="ECO:0000313" key="12">
    <source>
        <dbReference type="Proteomes" id="UP001153555"/>
    </source>
</evidence>
<comment type="caution">
    <text evidence="11">The sequence shown here is derived from an EMBL/GenBank/DDBJ whole genome shotgun (WGS) entry which is preliminary data.</text>
</comment>
<name>A0A9N7RMQ1_STRHE</name>
<dbReference type="GO" id="GO:0005886">
    <property type="term" value="C:plasma membrane"/>
    <property type="evidence" value="ECO:0007669"/>
    <property type="project" value="UniProtKB-SubCell"/>
</dbReference>
<reference evidence="11" key="1">
    <citation type="submission" date="2019-12" db="EMBL/GenBank/DDBJ databases">
        <authorList>
            <person name="Scholes J."/>
        </authorList>
    </citation>
    <scope>NUCLEOTIDE SEQUENCE</scope>
</reference>
<feature type="signal peptide" evidence="9">
    <location>
        <begin position="1"/>
        <end position="25"/>
    </location>
</feature>
<keyword evidence="4" id="KW-0472">Membrane</keyword>
<feature type="domain" description="Phytocyanin" evidence="10">
    <location>
        <begin position="26"/>
        <end position="128"/>
    </location>
</feature>
<evidence type="ECO:0000256" key="1">
    <source>
        <dbReference type="ARBA" id="ARBA00004609"/>
    </source>
</evidence>
<dbReference type="Pfam" id="PF02298">
    <property type="entry name" value="Cu_bind_like"/>
    <property type="match status" value="1"/>
</dbReference>